<dbReference type="InterPro" id="IPR000719">
    <property type="entry name" value="Prot_kinase_dom"/>
</dbReference>
<evidence type="ECO:0000256" key="4">
    <source>
        <dbReference type="ARBA" id="ARBA00022840"/>
    </source>
</evidence>
<feature type="domain" description="Protein kinase" evidence="7">
    <location>
        <begin position="457"/>
        <end position="735"/>
    </location>
</feature>
<organism evidence="8 9">
    <name type="scientific">Rickenella mellea</name>
    <dbReference type="NCBI Taxonomy" id="50990"/>
    <lineage>
        <taxon>Eukaryota</taxon>
        <taxon>Fungi</taxon>
        <taxon>Dikarya</taxon>
        <taxon>Basidiomycota</taxon>
        <taxon>Agaricomycotina</taxon>
        <taxon>Agaricomycetes</taxon>
        <taxon>Hymenochaetales</taxon>
        <taxon>Rickenellaceae</taxon>
        <taxon>Rickenella</taxon>
    </lineage>
</organism>
<dbReference type="InterPro" id="IPR008266">
    <property type="entry name" value="Tyr_kinase_AS"/>
</dbReference>
<dbReference type="VEuPathDB" id="FungiDB:BD410DRAFT_828915"/>
<dbReference type="EMBL" id="ML170179">
    <property type="protein sequence ID" value="TDL21678.1"/>
    <property type="molecule type" value="Genomic_DNA"/>
</dbReference>
<keyword evidence="3 8" id="KW-0418">Kinase</keyword>
<dbReference type="PROSITE" id="PS00107">
    <property type="entry name" value="PROTEIN_KINASE_ATP"/>
    <property type="match status" value="1"/>
</dbReference>
<gene>
    <name evidence="8" type="ORF">BD410DRAFT_828915</name>
</gene>
<dbReference type="PANTHER" id="PTHR44329">
    <property type="entry name" value="SERINE/THREONINE-PROTEIN KINASE TNNI3K-RELATED"/>
    <property type="match status" value="1"/>
</dbReference>
<keyword evidence="1" id="KW-0808">Transferase</keyword>
<evidence type="ECO:0000256" key="3">
    <source>
        <dbReference type="ARBA" id="ARBA00022777"/>
    </source>
</evidence>
<feature type="binding site" evidence="5">
    <location>
        <position position="486"/>
    </location>
    <ligand>
        <name>ATP</name>
        <dbReference type="ChEBI" id="CHEBI:30616"/>
    </ligand>
</feature>
<accession>A0A4Y7Q388</accession>
<sequence length="740" mass="83926">MSEYSELDWETWLVDSGPTELEIEKAALDQLKSVVNAELASVRELLKRLRKDGHLGSKYNDPLFHKFSAGLVDLEEKVDNVLKETGTKKPAGFFNALMSFILPEGKDEIQKHRRRLEQLLGQVQDHKITVDTVSQGRCRMISADLVTTGYGEIDDSIHGSGLCRLKPEGSLTQLKYNEHIPKPDPTRFRRFRRVTLLNEAENFGTIKSETIQESDFDPESVPREVARLARRLIEIRTSFEEITDTYKHRVVVEISIMEARNVILAMASHTYLQQQDVDSMYDQIDHLFCYLFILDCHVTTAKDRQLQALELDFLGTQADKLSEKIIYCVKRFKEFVAMMKARDNYLFGGNLAARDPTSESGQITGTEIGVPQISRVSGSPESDPLETIKDYTHFVEDTLSGANWPTDENVVLQEHEKSVMAEVAKAVGNKDFAHDAAVDCLSNRLRLRHIPVYQGEISTENLLGVGAFGDVLTSTRTNTQEKVAIKIVRLKNETKVAFPRRLLLHEAWIWCGLENQNILPLMGYTEILVDNELVIGLVSAECVMGNLWDHKRRGHANDFKKQVKLLRGVANGLRYLHSQHHCVIIHGDLRAVNILVDDKGNCRLCDFGLSTVIESDTQVLHATDITDVHWLAPELVGHGSGAKAAEMVNPTTDMYAFGCVAHEVFLSRFPYIGLEEEYIVNRKKAGKFPERPCEQLLPTDDEGNRKWSFMEKHWNNVPSSRPSAEDSYKELDKWFKELDS</sequence>
<dbReference type="InterPro" id="IPR017441">
    <property type="entry name" value="Protein_kinase_ATP_BS"/>
</dbReference>
<evidence type="ECO:0000256" key="1">
    <source>
        <dbReference type="ARBA" id="ARBA00022679"/>
    </source>
</evidence>
<dbReference type="Pfam" id="PF00069">
    <property type="entry name" value="Pkinase"/>
    <property type="match status" value="1"/>
</dbReference>
<dbReference type="InterPro" id="IPR011009">
    <property type="entry name" value="Kinase-like_dom_sf"/>
</dbReference>
<keyword evidence="4 5" id="KW-0067">ATP-binding</keyword>
<name>A0A4Y7Q388_9AGAM</name>
<dbReference type="GO" id="GO:0005524">
    <property type="term" value="F:ATP binding"/>
    <property type="evidence" value="ECO:0007669"/>
    <property type="project" value="UniProtKB-UniRule"/>
</dbReference>
<reference evidence="8 9" key="1">
    <citation type="submission" date="2018-06" db="EMBL/GenBank/DDBJ databases">
        <title>A transcriptomic atlas of mushroom development highlights an independent origin of complex multicellularity.</title>
        <authorList>
            <consortium name="DOE Joint Genome Institute"/>
            <person name="Krizsan K."/>
            <person name="Almasi E."/>
            <person name="Merenyi Z."/>
            <person name="Sahu N."/>
            <person name="Viragh M."/>
            <person name="Koszo T."/>
            <person name="Mondo S."/>
            <person name="Kiss B."/>
            <person name="Balint B."/>
            <person name="Kues U."/>
            <person name="Barry K."/>
            <person name="Hegedus J.C."/>
            <person name="Henrissat B."/>
            <person name="Johnson J."/>
            <person name="Lipzen A."/>
            <person name="Ohm R."/>
            <person name="Nagy I."/>
            <person name="Pangilinan J."/>
            <person name="Yan J."/>
            <person name="Xiong Y."/>
            <person name="Grigoriev I.V."/>
            <person name="Hibbett D.S."/>
            <person name="Nagy L.G."/>
        </authorList>
    </citation>
    <scope>NUCLEOTIDE SEQUENCE [LARGE SCALE GENOMIC DNA]</scope>
    <source>
        <strain evidence="8 9">SZMC22713</strain>
    </source>
</reference>
<dbReference type="PROSITE" id="PS00109">
    <property type="entry name" value="PROTEIN_KINASE_TYR"/>
    <property type="match status" value="1"/>
</dbReference>
<evidence type="ECO:0000313" key="8">
    <source>
        <dbReference type="EMBL" id="TDL21678.1"/>
    </source>
</evidence>
<keyword evidence="2 5" id="KW-0547">Nucleotide-binding</keyword>
<dbReference type="SUPFAM" id="SSF56112">
    <property type="entry name" value="Protein kinase-like (PK-like)"/>
    <property type="match status" value="1"/>
</dbReference>
<dbReference type="AlphaFoldDB" id="A0A4Y7Q388"/>
<proteinExistence type="predicted"/>
<dbReference type="OrthoDB" id="312720at2759"/>
<protein>
    <submittedName>
        <fullName evidence="8">Kinase-like protein</fullName>
    </submittedName>
</protein>
<evidence type="ECO:0000256" key="6">
    <source>
        <dbReference type="SAM" id="Coils"/>
    </source>
</evidence>
<dbReference type="PANTHER" id="PTHR44329:SF288">
    <property type="entry name" value="MITOGEN-ACTIVATED PROTEIN KINASE KINASE KINASE 20"/>
    <property type="match status" value="1"/>
</dbReference>
<evidence type="ECO:0000256" key="2">
    <source>
        <dbReference type="ARBA" id="ARBA00022741"/>
    </source>
</evidence>
<keyword evidence="9" id="KW-1185">Reference proteome</keyword>
<dbReference type="GO" id="GO:0004674">
    <property type="term" value="F:protein serine/threonine kinase activity"/>
    <property type="evidence" value="ECO:0007669"/>
    <property type="project" value="TreeGrafter"/>
</dbReference>
<dbReference type="InterPro" id="IPR051681">
    <property type="entry name" value="Ser/Thr_Kinases-Pseudokinases"/>
</dbReference>
<dbReference type="PROSITE" id="PS50011">
    <property type="entry name" value="PROTEIN_KINASE_DOM"/>
    <property type="match status" value="1"/>
</dbReference>
<evidence type="ECO:0000259" key="7">
    <source>
        <dbReference type="PROSITE" id="PS50011"/>
    </source>
</evidence>
<dbReference type="STRING" id="50990.A0A4Y7Q388"/>
<evidence type="ECO:0000313" key="9">
    <source>
        <dbReference type="Proteomes" id="UP000294933"/>
    </source>
</evidence>
<dbReference type="Gene3D" id="1.10.510.10">
    <property type="entry name" value="Transferase(Phosphotransferase) domain 1"/>
    <property type="match status" value="1"/>
</dbReference>
<keyword evidence="6" id="KW-0175">Coiled coil</keyword>
<dbReference type="Proteomes" id="UP000294933">
    <property type="component" value="Unassembled WGS sequence"/>
</dbReference>
<feature type="coiled-coil region" evidence="6">
    <location>
        <begin position="102"/>
        <end position="129"/>
    </location>
</feature>
<evidence type="ECO:0000256" key="5">
    <source>
        <dbReference type="PROSITE-ProRule" id="PRU10141"/>
    </source>
</evidence>